<feature type="domain" description="G" evidence="1">
    <location>
        <begin position="16"/>
        <end position="137"/>
    </location>
</feature>
<protein>
    <recommendedName>
        <fullName evidence="1">G domain-containing protein</fullName>
    </recommendedName>
</protein>
<feature type="non-terminal residue" evidence="2">
    <location>
        <position position="166"/>
    </location>
</feature>
<dbReference type="EMBL" id="CAJNOE010002359">
    <property type="protein sequence ID" value="CAF1479675.1"/>
    <property type="molecule type" value="Genomic_DNA"/>
</dbReference>
<dbReference type="Pfam" id="PF01926">
    <property type="entry name" value="MMR_HSR1"/>
    <property type="match status" value="1"/>
</dbReference>
<name>A0A815RQV5_9BILA</name>
<dbReference type="GO" id="GO:0005525">
    <property type="term" value="F:GTP binding"/>
    <property type="evidence" value="ECO:0007669"/>
    <property type="project" value="InterPro"/>
</dbReference>
<evidence type="ECO:0000313" key="3">
    <source>
        <dbReference type="Proteomes" id="UP000663860"/>
    </source>
</evidence>
<dbReference type="InterPro" id="IPR027417">
    <property type="entry name" value="P-loop_NTPase"/>
</dbReference>
<sequence length="166" mass="18360">MGAAWVALESSSSISVMIIGSTGEGKSSLINLLVGKEKAPTGDGPCGVTFDCSDYETTYLDIKYIFSDTIGLNECDTGTVPHKDAIRKLVSFARSHSQGFNLLIFVMKKGRFTDGFQNNHLIFYETLFNTKVPCILYVSQCEHDTPIDAWYTANSNHLGQFHFKDV</sequence>
<dbReference type="Gene3D" id="3.40.50.300">
    <property type="entry name" value="P-loop containing nucleotide triphosphate hydrolases"/>
    <property type="match status" value="1"/>
</dbReference>
<dbReference type="SUPFAM" id="SSF52540">
    <property type="entry name" value="P-loop containing nucleoside triphosphate hydrolases"/>
    <property type="match status" value="1"/>
</dbReference>
<reference evidence="2" key="1">
    <citation type="submission" date="2021-02" db="EMBL/GenBank/DDBJ databases">
        <authorList>
            <person name="Nowell W R."/>
        </authorList>
    </citation>
    <scope>NUCLEOTIDE SEQUENCE</scope>
</reference>
<evidence type="ECO:0000259" key="1">
    <source>
        <dbReference type="Pfam" id="PF01926"/>
    </source>
</evidence>
<organism evidence="2 3">
    <name type="scientific">Adineta steineri</name>
    <dbReference type="NCBI Taxonomy" id="433720"/>
    <lineage>
        <taxon>Eukaryota</taxon>
        <taxon>Metazoa</taxon>
        <taxon>Spiralia</taxon>
        <taxon>Gnathifera</taxon>
        <taxon>Rotifera</taxon>
        <taxon>Eurotatoria</taxon>
        <taxon>Bdelloidea</taxon>
        <taxon>Adinetida</taxon>
        <taxon>Adinetidae</taxon>
        <taxon>Adineta</taxon>
    </lineage>
</organism>
<dbReference type="Proteomes" id="UP000663860">
    <property type="component" value="Unassembled WGS sequence"/>
</dbReference>
<evidence type="ECO:0000313" key="2">
    <source>
        <dbReference type="EMBL" id="CAF1479675.1"/>
    </source>
</evidence>
<proteinExistence type="predicted"/>
<gene>
    <name evidence="2" type="ORF">IZO911_LOCUS43914</name>
</gene>
<accession>A0A815RQV5</accession>
<dbReference type="AlphaFoldDB" id="A0A815RQV5"/>
<comment type="caution">
    <text evidence="2">The sequence shown here is derived from an EMBL/GenBank/DDBJ whole genome shotgun (WGS) entry which is preliminary data.</text>
</comment>
<dbReference type="InterPro" id="IPR006073">
    <property type="entry name" value="GTP-bd"/>
</dbReference>